<dbReference type="InterPro" id="IPR010093">
    <property type="entry name" value="SinI_DNA-bd"/>
</dbReference>
<name>A0A8S5V5F9_9CAUD</name>
<dbReference type="InterPro" id="IPR041657">
    <property type="entry name" value="HTH_17"/>
</dbReference>
<dbReference type="EMBL" id="BK016200">
    <property type="protein sequence ID" value="DAG01941.1"/>
    <property type="molecule type" value="Genomic_DNA"/>
</dbReference>
<dbReference type="GO" id="GO:0003677">
    <property type="term" value="F:DNA binding"/>
    <property type="evidence" value="ECO:0007669"/>
    <property type="project" value="InterPro"/>
</dbReference>
<proteinExistence type="predicted"/>
<reference evidence="2" key="1">
    <citation type="journal article" date="2021" name="Proc. Natl. Acad. Sci. U.S.A.">
        <title>A Catalog of Tens of Thousands of Viruses from Human Metagenomes Reveals Hidden Associations with Chronic Diseases.</title>
        <authorList>
            <person name="Tisza M.J."/>
            <person name="Buck C.B."/>
        </authorList>
    </citation>
    <scope>NUCLEOTIDE SEQUENCE</scope>
    <source>
        <strain evidence="2">CtrEx11</strain>
    </source>
</reference>
<accession>A0A8S5V5F9</accession>
<dbReference type="NCBIfam" id="TIGR01764">
    <property type="entry name" value="excise"/>
    <property type="match status" value="1"/>
</dbReference>
<sequence>MIKLETTTAYDVKEAAEMLHRSVGTVRNYIRSGELKAQKVGNTWYITDKTLTEFITGEKPEER</sequence>
<protein>
    <submittedName>
        <fullName evidence="2">Helix-turn-helix domain protein</fullName>
    </submittedName>
</protein>
<evidence type="ECO:0000313" key="2">
    <source>
        <dbReference type="EMBL" id="DAG01941.1"/>
    </source>
</evidence>
<organism evidence="2">
    <name type="scientific">Myoviridae sp. ctrEx11</name>
    <dbReference type="NCBI Taxonomy" id="2825180"/>
    <lineage>
        <taxon>Viruses</taxon>
        <taxon>Duplodnaviria</taxon>
        <taxon>Heunggongvirae</taxon>
        <taxon>Uroviricota</taxon>
        <taxon>Caudoviricetes</taxon>
    </lineage>
</organism>
<dbReference type="SUPFAM" id="SSF46955">
    <property type="entry name" value="Putative DNA-binding domain"/>
    <property type="match status" value="1"/>
</dbReference>
<evidence type="ECO:0000259" key="1">
    <source>
        <dbReference type="Pfam" id="PF12728"/>
    </source>
</evidence>
<feature type="domain" description="Helix-turn-helix" evidence="1">
    <location>
        <begin position="10"/>
        <end position="57"/>
    </location>
</feature>
<dbReference type="InterPro" id="IPR009061">
    <property type="entry name" value="DNA-bd_dom_put_sf"/>
</dbReference>
<dbReference type="Pfam" id="PF12728">
    <property type="entry name" value="HTH_17"/>
    <property type="match status" value="1"/>
</dbReference>